<organism evidence="1 2">
    <name type="scientific">Caerostris extrusa</name>
    <name type="common">Bark spider</name>
    <name type="synonym">Caerostris bankana</name>
    <dbReference type="NCBI Taxonomy" id="172846"/>
    <lineage>
        <taxon>Eukaryota</taxon>
        <taxon>Metazoa</taxon>
        <taxon>Ecdysozoa</taxon>
        <taxon>Arthropoda</taxon>
        <taxon>Chelicerata</taxon>
        <taxon>Arachnida</taxon>
        <taxon>Araneae</taxon>
        <taxon>Araneomorphae</taxon>
        <taxon>Entelegynae</taxon>
        <taxon>Araneoidea</taxon>
        <taxon>Araneidae</taxon>
        <taxon>Caerostris</taxon>
    </lineage>
</organism>
<protein>
    <submittedName>
        <fullName evidence="1">Uncharacterized protein</fullName>
    </submittedName>
</protein>
<feature type="non-terminal residue" evidence="1">
    <location>
        <position position="1"/>
    </location>
</feature>
<dbReference type="EMBL" id="BPLR01014138">
    <property type="protein sequence ID" value="GIY66649.1"/>
    <property type="molecule type" value="Genomic_DNA"/>
</dbReference>
<dbReference type="Proteomes" id="UP001054945">
    <property type="component" value="Unassembled WGS sequence"/>
</dbReference>
<reference evidence="1 2" key="1">
    <citation type="submission" date="2021-06" db="EMBL/GenBank/DDBJ databases">
        <title>Caerostris extrusa draft genome.</title>
        <authorList>
            <person name="Kono N."/>
            <person name="Arakawa K."/>
        </authorList>
    </citation>
    <scope>NUCLEOTIDE SEQUENCE [LARGE SCALE GENOMIC DNA]</scope>
</reference>
<accession>A0AAV4VAH4</accession>
<comment type="caution">
    <text evidence="1">The sequence shown here is derived from an EMBL/GenBank/DDBJ whole genome shotgun (WGS) entry which is preliminary data.</text>
</comment>
<sequence>VNNASKTKGPIWVSLEKKKVQACKNIRAHRRDEQIQEDNADVRVSMAHFRGITIARGTR</sequence>
<evidence type="ECO:0000313" key="2">
    <source>
        <dbReference type="Proteomes" id="UP001054945"/>
    </source>
</evidence>
<dbReference type="AlphaFoldDB" id="A0AAV4VAH4"/>
<gene>
    <name evidence="1" type="ORF">CEXT_430561</name>
</gene>
<name>A0AAV4VAH4_CAEEX</name>
<proteinExistence type="predicted"/>
<keyword evidence="2" id="KW-1185">Reference proteome</keyword>
<evidence type="ECO:0000313" key="1">
    <source>
        <dbReference type="EMBL" id="GIY66649.1"/>
    </source>
</evidence>